<sequence>MKNYDWLRILYLILPYFIIVGIFQFIGVLIAGIDVNDLVNKSVEETSFQKMIISFFDLLGTFFVIWIFMKLVDKKAFVQLGFQIKKRLVDIVIGLFLGAIIMILAFVGLNFIGEIVHSNTNFDNSELLISIATFTIVAFVEETLFRGYILRNLMSSFNKYIALIISSILFSLMHGANPNIDTFALINLFLAGILLGATYIHTKNLWFPIALHLSWNLAQTLVGFNVSGQDVYSIIEFTIADKNVINGGDFGFEGTISAVIVMILMIIAIEIYYRKKKTNHNNVQN</sequence>
<keyword evidence="1" id="KW-1133">Transmembrane helix</keyword>
<keyword evidence="1" id="KW-0812">Transmembrane</keyword>
<feature type="domain" description="CAAX prenyl protease 2/Lysostaphin resistance protein A-like" evidence="2">
    <location>
        <begin position="126"/>
        <end position="217"/>
    </location>
</feature>
<dbReference type="InterPro" id="IPR003675">
    <property type="entry name" value="Rce1/LyrA-like_dom"/>
</dbReference>
<dbReference type="AlphaFoldDB" id="A0A1H3HBV2"/>
<gene>
    <name evidence="3" type="ORF">SAMN05444411_1302</name>
</gene>
<evidence type="ECO:0000259" key="2">
    <source>
        <dbReference type="Pfam" id="PF02517"/>
    </source>
</evidence>
<dbReference type="PANTHER" id="PTHR39430:SF1">
    <property type="entry name" value="PROTEASE"/>
    <property type="match status" value="1"/>
</dbReference>
<dbReference type="Pfam" id="PF02517">
    <property type="entry name" value="Rce1-like"/>
    <property type="match status" value="1"/>
</dbReference>
<feature type="transmembrane region" description="Helical" evidence="1">
    <location>
        <begin position="51"/>
        <end position="68"/>
    </location>
</feature>
<evidence type="ECO:0000313" key="3">
    <source>
        <dbReference type="EMBL" id="SDY12099.1"/>
    </source>
</evidence>
<reference evidence="3 4" key="1">
    <citation type="submission" date="2016-10" db="EMBL/GenBank/DDBJ databases">
        <authorList>
            <person name="de Groot N.N."/>
        </authorList>
    </citation>
    <scope>NUCLEOTIDE SEQUENCE [LARGE SCALE GENOMIC DNA]</scope>
    <source>
        <strain evidence="3 4">DSM 24956</strain>
    </source>
</reference>
<protein>
    <recommendedName>
        <fullName evidence="2">CAAX prenyl protease 2/Lysostaphin resistance protein A-like domain-containing protein</fullName>
    </recommendedName>
</protein>
<proteinExistence type="predicted"/>
<keyword evidence="1" id="KW-0472">Membrane</keyword>
<organism evidence="3 4">
    <name type="scientific">Lutibacter oricola</name>
    <dbReference type="NCBI Taxonomy" id="762486"/>
    <lineage>
        <taxon>Bacteria</taxon>
        <taxon>Pseudomonadati</taxon>
        <taxon>Bacteroidota</taxon>
        <taxon>Flavobacteriia</taxon>
        <taxon>Flavobacteriales</taxon>
        <taxon>Flavobacteriaceae</taxon>
        <taxon>Lutibacter</taxon>
    </lineage>
</organism>
<feature type="transmembrane region" description="Helical" evidence="1">
    <location>
        <begin position="9"/>
        <end position="31"/>
    </location>
</feature>
<accession>A0A1H3HBV2</accession>
<dbReference type="STRING" id="762486.SAMN05444411_1302"/>
<dbReference type="RefSeq" id="WP_090126674.1">
    <property type="nucleotide sequence ID" value="NZ_FNNJ01000030.1"/>
</dbReference>
<dbReference type="PANTHER" id="PTHR39430">
    <property type="entry name" value="MEMBRANE-ASSOCIATED PROTEASE-RELATED"/>
    <property type="match status" value="1"/>
</dbReference>
<feature type="transmembrane region" description="Helical" evidence="1">
    <location>
        <begin position="127"/>
        <end position="145"/>
    </location>
</feature>
<dbReference type="GO" id="GO:0004175">
    <property type="term" value="F:endopeptidase activity"/>
    <property type="evidence" value="ECO:0007669"/>
    <property type="project" value="UniProtKB-ARBA"/>
</dbReference>
<feature type="transmembrane region" description="Helical" evidence="1">
    <location>
        <begin position="182"/>
        <end position="201"/>
    </location>
</feature>
<dbReference type="OrthoDB" id="324900at2"/>
<keyword evidence="4" id="KW-1185">Reference proteome</keyword>
<dbReference type="EMBL" id="FNNJ01000030">
    <property type="protein sequence ID" value="SDY12099.1"/>
    <property type="molecule type" value="Genomic_DNA"/>
</dbReference>
<feature type="transmembrane region" description="Helical" evidence="1">
    <location>
        <begin position="255"/>
        <end position="273"/>
    </location>
</feature>
<feature type="transmembrane region" description="Helical" evidence="1">
    <location>
        <begin position="88"/>
        <end position="107"/>
    </location>
</feature>
<dbReference type="GO" id="GO:0080120">
    <property type="term" value="P:CAAX-box protein maturation"/>
    <property type="evidence" value="ECO:0007669"/>
    <property type="project" value="UniProtKB-ARBA"/>
</dbReference>
<evidence type="ECO:0000313" key="4">
    <source>
        <dbReference type="Proteomes" id="UP000199595"/>
    </source>
</evidence>
<name>A0A1H3HBV2_9FLAO</name>
<dbReference type="Proteomes" id="UP000199595">
    <property type="component" value="Unassembled WGS sequence"/>
</dbReference>
<evidence type="ECO:0000256" key="1">
    <source>
        <dbReference type="SAM" id="Phobius"/>
    </source>
</evidence>